<reference evidence="1 2" key="1">
    <citation type="journal article" date="2018" name="Nat. Biotechnol.">
        <title>A standardized bacterial taxonomy based on genome phylogeny substantially revises the tree of life.</title>
        <authorList>
            <person name="Parks D.H."/>
            <person name="Chuvochina M."/>
            <person name="Waite D.W."/>
            <person name="Rinke C."/>
            <person name="Skarshewski A."/>
            <person name="Chaumeil P.A."/>
            <person name="Hugenholtz P."/>
        </authorList>
    </citation>
    <scope>NUCLEOTIDE SEQUENCE [LARGE SCALE GENOMIC DNA]</scope>
    <source>
        <strain evidence="1">UBA8733</strain>
    </source>
</reference>
<evidence type="ECO:0000313" key="1">
    <source>
        <dbReference type="EMBL" id="HAE25772.1"/>
    </source>
</evidence>
<dbReference type="AlphaFoldDB" id="A0A3B9GTN7"/>
<protein>
    <submittedName>
        <fullName evidence="1">Uncharacterized protein</fullName>
    </submittedName>
</protein>
<evidence type="ECO:0000313" key="2">
    <source>
        <dbReference type="Proteomes" id="UP000259610"/>
    </source>
</evidence>
<dbReference type="Proteomes" id="UP000259610">
    <property type="component" value="Unassembled WGS sequence"/>
</dbReference>
<name>A0A3B9GTN7_9PROT</name>
<organism evidence="1 2">
    <name type="scientific">Hyphomonas adhaerens</name>
    <dbReference type="NCBI Taxonomy" id="81029"/>
    <lineage>
        <taxon>Bacteria</taxon>
        <taxon>Pseudomonadati</taxon>
        <taxon>Pseudomonadota</taxon>
        <taxon>Alphaproteobacteria</taxon>
        <taxon>Hyphomonadales</taxon>
        <taxon>Hyphomonadaceae</taxon>
        <taxon>Hyphomonas</taxon>
    </lineage>
</organism>
<accession>A0A3B9GTN7</accession>
<sequence>MKMTAGITSSMQNGITAVGGADAEAALAEMKSGKSLLFRAASAAPSAGVPSSQTFKVGQVQRGKLKPFQLDESFESALAQCGL</sequence>
<comment type="caution">
    <text evidence="1">The sequence shown here is derived from an EMBL/GenBank/DDBJ whole genome shotgun (WGS) entry which is preliminary data.</text>
</comment>
<gene>
    <name evidence="1" type="ORF">DCG58_01310</name>
</gene>
<dbReference type="EMBL" id="DMAN01000026">
    <property type="protein sequence ID" value="HAE25772.1"/>
    <property type="molecule type" value="Genomic_DNA"/>
</dbReference>
<proteinExistence type="predicted"/>